<accession>A0A1G9DZ43</accession>
<dbReference type="EMBL" id="FNDX01000050">
    <property type="protein sequence ID" value="SDK69078.1"/>
    <property type="molecule type" value="Genomic_DNA"/>
</dbReference>
<keyword evidence="2" id="KW-1185">Reference proteome</keyword>
<name>A0A1G9DZ43_9BACL</name>
<reference evidence="2" key="1">
    <citation type="submission" date="2016-10" db="EMBL/GenBank/DDBJ databases">
        <authorList>
            <person name="Varghese N."/>
            <person name="Submissions S."/>
        </authorList>
    </citation>
    <scope>NUCLEOTIDE SEQUENCE [LARGE SCALE GENOMIC DNA]</scope>
    <source>
        <strain evidence="2">CGMCC 1.11012</strain>
    </source>
</reference>
<evidence type="ECO:0000313" key="2">
    <source>
        <dbReference type="Proteomes" id="UP000199050"/>
    </source>
</evidence>
<evidence type="ECO:0000313" key="1">
    <source>
        <dbReference type="EMBL" id="SDK69078.1"/>
    </source>
</evidence>
<dbReference type="RefSeq" id="WP_090719086.1">
    <property type="nucleotide sequence ID" value="NZ_CBCSKY010000054.1"/>
</dbReference>
<proteinExistence type="predicted"/>
<gene>
    <name evidence="1" type="ORF">SAMN05216192_15035</name>
</gene>
<dbReference type="Proteomes" id="UP000199050">
    <property type="component" value="Unassembled WGS sequence"/>
</dbReference>
<organism evidence="1 2">
    <name type="scientific">Paenibacillus typhae</name>
    <dbReference type="NCBI Taxonomy" id="1174501"/>
    <lineage>
        <taxon>Bacteria</taxon>
        <taxon>Bacillati</taxon>
        <taxon>Bacillota</taxon>
        <taxon>Bacilli</taxon>
        <taxon>Bacillales</taxon>
        <taxon>Paenibacillaceae</taxon>
        <taxon>Paenibacillus</taxon>
    </lineage>
</organism>
<dbReference type="AlphaFoldDB" id="A0A1G9DZ43"/>
<sequence length="191" mass="21515">MLMNFKDLGSYRRARVWLDEPPFEAYPARERVERTFPLINYTCTKQCTLTVELVLAARMVSNYACIVITYFPSDAGELVVQAGIGCNDDEIIEDVIALQPEVVRRGIPEEYIVAMFDEIHTLSKDPAILLPSGTIGIYTGAHGEVGSSPVSFRQTMSVLLRLITLENKTPESVRETIVDELGRMSQRRRET</sequence>
<dbReference type="STRING" id="1174501.SAMN05216192_15035"/>
<protein>
    <submittedName>
        <fullName evidence="1">Uncharacterized protein</fullName>
    </submittedName>
</protein>
<dbReference type="OrthoDB" id="2590986at2"/>